<evidence type="ECO:0000256" key="6">
    <source>
        <dbReference type="ARBA" id="ARBA00023136"/>
    </source>
</evidence>
<keyword evidence="2" id="KW-0813">Transport</keyword>
<feature type="transmembrane region" description="Helical" evidence="7">
    <location>
        <begin position="151"/>
        <end position="176"/>
    </location>
</feature>
<proteinExistence type="predicted"/>
<evidence type="ECO:0000313" key="9">
    <source>
        <dbReference type="EMBL" id="VAX00113.1"/>
    </source>
</evidence>
<reference evidence="9" key="1">
    <citation type="submission" date="2018-06" db="EMBL/GenBank/DDBJ databases">
        <authorList>
            <person name="Zhirakovskaya E."/>
        </authorList>
    </citation>
    <scope>NUCLEOTIDE SEQUENCE</scope>
</reference>
<dbReference type="PANTHER" id="PTHR43652">
    <property type="entry name" value="BASIC AMINO ACID ANTIPORTER YFCC-RELATED"/>
    <property type="match status" value="1"/>
</dbReference>
<dbReference type="InterPro" id="IPR004680">
    <property type="entry name" value="Cit_transptr-like_dom"/>
</dbReference>
<dbReference type="Pfam" id="PF02080">
    <property type="entry name" value="TrkA_C"/>
    <property type="match status" value="1"/>
</dbReference>
<dbReference type="GO" id="GO:0008324">
    <property type="term" value="F:monoatomic cation transmembrane transporter activity"/>
    <property type="evidence" value="ECO:0007669"/>
    <property type="project" value="InterPro"/>
</dbReference>
<sequence length="611" mass="66519">MTVELNTHAAMVIVLTVLSLILFSQEKLRLETSSFIILIILVLFFSLFPFDSGDGSKIVATDFFLGFGHQALVAISALMILGKGIESTGALKPLIKLLSKHWAKRPKRTFLVTLLISGVVSGFLNNTPIVIMLLPVLISVAMKNKTAPSKILIPVGLVTLIGGMATTIGTSTNILVVSIANDLVGIQFSMFHFALPVLIVGSVGLVYLWLIAPLLLPEREIDLTHTSQRLYNAVLFLPENSSVIGLELSEALKKLDYEVKINKIRRKENQFIIPLPSVKLQIDDALFVSGTAEQLKEYEHLLQGKLHNVNNKGEVSDADYICSEDNQVLAEILVTQGSLLQNASLKATRFAERFNIIVLAQHRLHHPTEKIKQNVSEINLKRGDILLVQASRESLNTIRRDSKLLILENTVDFVSSKRAPLSIAIMLVVVLLAALNILPIAISAVTGAGLMLLSRCVRWRDIAKALNTQVILIVVVSLALGKALIETGGANYLAFQFVEITQGLSKLTIICSLLFIMSVLTNVVSNTAAAVIGTPVAVSIAQQLNAPLEPFILAVLFGANMSYATPIGYQTNLLIYSAGGYKFKDFLKVGIPLTVIVGIGFTIMLALLYDI</sequence>
<dbReference type="PROSITE" id="PS51202">
    <property type="entry name" value="RCK_C"/>
    <property type="match status" value="1"/>
</dbReference>
<feature type="domain" description="RCK C-terminal" evidence="8">
    <location>
        <begin position="218"/>
        <end position="304"/>
    </location>
</feature>
<protein>
    <submittedName>
        <fullName evidence="9">TrkA domain protein</fullName>
    </submittedName>
</protein>
<name>A0A3B1AJB3_9ZZZZ</name>
<feature type="transmembrane region" description="Helical" evidence="7">
    <location>
        <begin position="6"/>
        <end position="23"/>
    </location>
</feature>
<evidence type="ECO:0000256" key="5">
    <source>
        <dbReference type="ARBA" id="ARBA00022989"/>
    </source>
</evidence>
<gene>
    <name evidence="9" type="ORF">MNBD_GAMMA22-1137</name>
</gene>
<dbReference type="Pfam" id="PF03600">
    <property type="entry name" value="CitMHS"/>
    <property type="match status" value="1"/>
</dbReference>
<feature type="transmembrane region" description="Helical" evidence="7">
    <location>
        <begin position="505"/>
        <end position="538"/>
    </location>
</feature>
<keyword evidence="6 7" id="KW-0472">Membrane</keyword>
<keyword evidence="4" id="KW-0677">Repeat</keyword>
<dbReference type="InterPro" id="IPR036721">
    <property type="entry name" value="RCK_C_sf"/>
</dbReference>
<dbReference type="EMBL" id="UOFS01000042">
    <property type="protein sequence ID" value="VAX00113.1"/>
    <property type="molecule type" value="Genomic_DNA"/>
</dbReference>
<dbReference type="PANTHER" id="PTHR43652:SF2">
    <property type="entry name" value="BASIC AMINO ACID ANTIPORTER YFCC-RELATED"/>
    <property type="match status" value="1"/>
</dbReference>
<dbReference type="SUPFAM" id="SSF116726">
    <property type="entry name" value="TrkA C-terminal domain-like"/>
    <property type="match status" value="2"/>
</dbReference>
<feature type="transmembrane region" description="Helical" evidence="7">
    <location>
        <begin position="550"/>
        <end position="569"/>
    </location>
</feature>
<dbReference type="GO" id="GO:0005886">
    <property type="term" value="C:plasma membrane"/>
    <property type="evidence" value="ECO:0007669"/>
    <property type="project" value="TreeGrafter"/>
</dbReference>
<feature type="transmembrane region" description="Helical" evidence="7">
    <location>
        <begin position="35"/>
        <end position="51"/>
    </location>
</feature>
<evidence type="ECO:0000256" key="3">
    <source>
        <dbReference type="ARBA" id="ARBA00022692"/>
    </source>
</evidence>
<evidence type="ECO:0000256" key="4">
    <source>
        <dbReference type="ARBA" id="ARBA00022737"/>
    </source>
</evidence>
<organism evidence="9">
    <name type="scientific">hydrothermal vent metagenome</name>
    <dbReference type="NCBI Taxonomy" id="652676"/>
    <lineage>
        <taxon>unclassified sequences</taxon>
        <taxon>metagenomes</taxon>
        <taxon>ecological metagenomes</taxon>
    </lineage>
</organism>
<evidence type="ECO:0000259" key="8">
    <source>
        <dbReference type="PROSITE" id="PS51202"/>
    </source>
</evidence>
<dbReference type="InterPro" id="IPR051679">
    <property type="entry name" value="DASS-Related_Transporters"/>
</dbReference>
<keyword evidence="5 7" id="KW-1133">Transmembrane helix</keyword>
<evidence type="ECO:0000256" key="1">
    <source>
        <dbReference type="ARBA" id="ARBA00004141"/>
    </source>
</evidence>
<feature type="transmembrane region" description="Helical" evidence="7">
    <location>
        <begin position="63"/>
        <end position="82"/>
    </location>
</feature>
<accession>A0A3B1AJB3</accession>
<feature type="transmembrane region" description="Helical" evidence="7">
    <location>
        <begin position="465"/>
        <end position="485"/>
    </location>
</feature>
<keyword evidence="3 7" id="KW-0812">Transmembrane</keyword>
<dbReference type="Gene3D" id="3.30.70.1450">
    <property type="entry name" value="Regulator of K+ conductance, C-terminal domain"/>
    <property type="match status" value="2"/>
</dbReference>
<dbReference type="InterPro" id="IPR006037">
    <property type="entry name" value="RCK_C"/>
</dbReference>
<feature type="transmembrane region" description="Helical" evidence="7">
    <location>
        <begin position="110"/>
        <end position="139"/>
    </location>
</feature>
<evidence type="ECO:0000256" key="7">
    <source>
        <dbReference type="SAM" id="Phobius"/>
    </source>
</evidence>
<dbReference type="AlphaFoldDB" id="A0A3B1AJB3"/>
<evidence type="ECO:0000256" key="2">
    <source>
        <dbReference type="ARBA" id="ARBA00022448"/>
    </source>
</evidence>
<feature type="transmembrane region" description="Helical" evidence="7">
    <location>
        <begin position="589"/>
        <end position="609"/>
    </location>
</feature>
<feature type="transmembrane region" description="Helical" evidence="7">
    <location>
        <begin position="423"/>
        <end position="453"/>
    </location>
</feature>
<feature type="transmembrane region" description="Helical" evidence="7">
    <location>
        <begin position="188"/>
        <end position="210"/>
    </location>
</feature>
<dbReference type="GO" id="GO:0006813">
    <property type="term" value="P:potassium ion transport"/>
    <property type="evidence" value="ECO:0007669"/>
    <property type="project" value="InterPro"/>
</dbReference>
<comment type="subcellular location">
    <subcellularLocation>
        <location evidence="1">Membrane</location>
        <topology evidence="1">Multi-pass membrane protein</topology>
    </subcellularLocation>
</comment>